<dbReference type="FunFam" id="3.40.390.10:FF:000015">
    <property type="entry name" value="Meprin A subunit"/>
    <property type="match status" value="1"/>
</dbReference>
<dbReference type="GO" id="GO:0008270">
    <property type="term" value="F:zinc ion binding"/>
    <property type="evidence" value="ECO:0007669"/>
    <property type="project" value="UniProtKB-UniRule"/>
</dbReference>
<evidence type="ECO:0000256" key="5">
    <source>
        <dbReference type="ARBA" id="ARBA00022833"/>
    </source>
</evidence>
<evidence type="ECO:0000256" key="7">
    <source>
        <dbReference type="ARBA" id="ARBA00023145"/>
    </source>
</evidence>
<dbReference type="EMBL" id="JAPXFL010000010">
    <property type="protein sequence ID" value="KAK9500343.1"/>
    <property type="molecule type" value="Genomic_DNA"/>
</dbReference>
<dbReference type="InterPro" id="IPR001506">
    <property type="entry name" value="Peptidase_M12A"/>
</dbReference>
<dbReference type="PRINTS" id="PR00480">
    <property type="entry name" value="ASTACIN"/>
</dbReference>
<evidence type="ECO:0000256" key="11">
    <source>
        <dbReference type="RuleBase" id="RU361183"/>
    </source>
</evidence>
<evidence type="ECO:0000259" key="12">
    <source>
        <dbReference type="PROSITE" id="PS51864"/>
    </source>
</evidence>
<evidence type="ECO:0000256" key="3">
    <source>
        <dbReference type="ARBA" id="ARBA00022729"/>
    </source>
</evidence>
<dbReference type="PROSITE" id="PS51864">
    <property type="entry name" value="ASTACIN"/>
    <property type="match status" value="1"/>
</dbReference>
<dbReference type="PANTHER" id="PTHR10127:SF780">
    <property type="entry name" value="METALLOENDOPEPTIDASE"/>
    <property type="match status" value="1"/>
</dbReference>
<feature type="domain" description="Peptidase M12A" evidence="12">
    <location>
        <begin position="57"/>
        <end position="248"/>
    </location>
</feature>
<comment type="cofactor">
    <cofactor evidence="10 11">
        <name>Zn(2+)</name>
        <dbReference type="ChEBI" id="CHEBI:29105"/>
    </cofactor>
    <text evidence="10 11">Binds 1 zinc ion per subunit.</text>
</comment>
<keyword evidence="7" id="KW-0865">Zymogen</keyword>
<dbReference type="EC" id="3.4.24.-" evidence="11"/>
<dbReference type="SMART" id="SM00235">
    <property type="entry name" value="ZnMc"/>
    <property type="match status" value="1"/>
</dbReference>
<feature type="binding site" evidence="10">
    <location>
        <position position="159"/>
    </location>
    <ligand>
        <name>Zn(2+)</name>
        <dbReference type="ChEBI" id="CHEBI:29105"/>
        <note>catalytic</note>
    </ligand>
</feature>
<dbReference type="Pfam" id="PF01400">
    <property type="entry name" value="Astacin"/>
    <property type="match status" value="1"/>
</dbReference>
<evidence type="ECO:0000256" key="1">
    <source>
        <dbReference type="ARBA" id="ARBA00022670"/>
    </source>
</evidence>
<feature type="binding site" evidence="10">
    <location>
        <position position="149"/>
    </location>
    <ligand>
        <name>Zn(2+)</name>
        <dbReference type="ChEBI" id="CHEBI:29105"/>
        <note>catalytic</note>
    </ligand>
</feature>
<dbReference type="InterPro" id="IPR034035">
    <property type="entry name" value="Astacin-like_dom"/>
</dbReference>
<reference evidence="13 14" key="1">
    <citation type="submission" date="2022-12" db="EMBL/GenBank/DDBJ databases">
        <title>Chromosome-level genome assembly of true bugs.</title>
        <authorList>
            <person name="Ma L."/>
            <person name="Li H."/>
        </authorList>
    </citation>
    <scope>NUCLEOTIDE SEQUENCE [LARGE SCALE GENOMIC DNA]</scope>
    <source>
        <strain evidence="13">Lab_2022b</strain>
    </source>
</reference>
<comment type="caution">
    <text evidence="10">Lacks conserved residue(s) required for the propagation of feature annotation.</text>
</comment>
<evidence type="ECO:0000313" key="14">
    <source>
        <dbReference type="Proteomes" id="UP001461498"/>
    </source>
</evidence>
<dbReference type="AlphaFoldDB" id="A0AAW1CU40"/>
<evidence type="ECO:0000256" key="8">
    <source>
        <dbReference type="ARBA" id="ARBA00023157"/>
    </source>
</evidence>
<evidence type="ECO:0000256" key="4">
    <source>
        <dbReference type="ARBA" id="ARBA00022801"/>
    </source>
</evidence>
<keyword evidence="9" id="KW-0325">Glycoprotein</keyword>
<proteinExistence type="predicted"/>
<keyword evidence="14" id="KW-1185">Reference proteome</keyword>
<dbReference type="Gene3D" id="3.40.390.10">
    <property type="entry name" value="Collagenase (Catalytic Domain)"/>
    <property type="match status" value="1"/>
</dbReference>
<accession>A0AAW1CU40</accession>
<dbReference type="GO" id="GO:0004222">
    <property type="term" value="F:metalloendopeptidase activity"/>
    <property type="evidence" value="ECO:0007669"/>
    <property type="project" value="UniProtKB-UniRule"/>
</dbReference>
<keyword evidence="4 10" id="KW-0378">Hydrolase</keyword>
<keyword evidence="8" id="KW-1015">Disulfide bond</keyword>
<dbReference type="InterPro" id="IPR006026">
    <property type="entry name" value="Peptidase_Metallo"/>
</dbReference>
<evidence type="ECO:0000256" key="6">
    <source>
        <dbReference type="ARBA" id="ARBA00023049"/>
    </source>
</evidence>
<gene>
    <name evidence="13" type="ORF">O3M35_001624</name>
</gene>
<evidence type="ECO:0000256" key="9">
    <source>
        <dbReference type="ARBA" id="ARBA00023180"/>
    </source>
</evidence>
<sequence>MFSLLNDCRKSNFLFLFLDERYSRWNGRSSPEVNPEELGNYFEGDIIFPNNGILPRNGIIGASSKWPHGIIPYVIDPIFSSADRRILEWAFTQYERLTCIKFVPRIQETDYVHITGDQSGCFSAVGRIGGRQQVNLQIPACVQRGTVIHELMHAVGFFHEHSRMDRDKYITIAYHNILPGREVNFERRVSDSFNVPYDYRSIMHYSENAFSKNGLPTLIAKEPGVTIGQRVHFSKKDLRKIQRMYKCKRSRSFF</sequence>
<dbReference type="SUPFAM" id="SSF55486">
    <property type="entry name" value="Metalloproteases ('zincins'), catalytic domain"/>
    <property type="match status" value="1"/>
</dbReference>
<evidence type="ECO:0000256" key="10">
    <source>
        <dbReference type="PROSITE-ProRule" id="PRU01211"/>
    </source>
</evidence>
<feature type="active site" evidence="10">
    <location>
        <position position="150"/>
    </location>
</feature>
<feature type="binding site" evidence="10">
    <location>
        <position position="153"/>
    </location>
    <ligand>
        <name>Zn(2+)</name>
        <dbReference type="ChEBI" id="CHEBI:29105"/>
        <note>catalytic</note>
    </ligand>
</feature>
<dbReference type="Proteomes" id="UP001461498">
    <property type="component" value="Unassembled WGS sequence"/>
</dbReference>
<keyword evidence="6 10" id="KW-0482">Metalloprotease</keyword>
<keyword evidence="5 10" id="KW-0862">Zinc</keyword>
<keyword evidence="1 10" id="KW-0645">Protease</keyword>
<comment type="caution">
    <text evidence="13">The sequence shown here is derived from an EMBL/GenBank/DDBJ whole genome shotgun (WGS) entry which is preliminary data.</text>
</comment>
<evidence type="ECO:0000313" key="13">
    <source>
        <dbReference type="EMBL" id="KAK9500343.1"/>
    </source>
</evidence>
<keyword evidence="2 10" id="KW-0479">Metal-binding</keyword>
<dbReference type="InterPro" id="IPR024079">
    <property type="entry name" value="MetalloPept_cat_dom_sf"/>
</dbReference>
<dbReference type="CDD" id="cd04280">
    <property type="entry name" value="ZnMc_astacin_like"/>
    <property type="match status" value="1"/>
</dbReference>
<dbReference type="PANTHER" id="PTHR10127">
    <property type="entry name" value="DISCOIDIN, CUB, EGF, LAMININ , AND ZINC METALLOPROTEASE DOMAIN CONTAINING"/>
    <property type="match status" value="1"/>
</dbReference>
<dbReference type="GO" id="GO:0006508">
    <property type="term" value="P:proteolysis"/>
    <property type="evidence" value="ECO:0007669"/>
    <property type="project" value="UniProtKB-KW"/>
</dbReference>
<name>A0AAW1CU40_9HEMI</name>
<organism evidence="13 14">
    <name type="scientific">Rhynocoris fuscipes</name>
    <dbReference type="NCBI Taxonomy" id="488301"/>
    <lineage>
        <taxon>Eukaryota</taxon>
        <taxon>Metazoa</taxon>
        <taxon>Ecdysozoa</taxon>
        <taxon>Arthropoda</taxon>
        <taxon>Hexapoda</taxon>
        <taxon>Insecta</taxon>
        <taxon>Pterygota</taxon>
        <taxon>Neoptera</taxon>
        <taxon>Paraneoptera</taxon>
        <taxon>Hemiptera</taxon>
        <taxon>Heteroptera</taxon>
        <taxon>Panheteroptera</taxon>
        <taxon>Cimicomorpha</taxon>
        <taxon>Reduviidae</taxon>
        <taxon>Harpactorinae</taxon>
        <taxon>Harpactorini</taxon>
        <taxon>Rhynocoris</taxon>
    </lineage>
</organism>
<protein>
    <recommendedName>
        <fullName evidence="11">Metalloendopeptidase</fullName>
        <ecNumber evidence="11">3.4.24.-</ecNumber>
    </recommendedName>
</protein>
<keyword evidence="3" id="KW-0732">Signal</keyword>
<evidence type="ECO:0000256" key="2">
    <source>
        <dbReference type="ARBA" id="ARBA00022723"/>
    </source>
</evidence>